<sequence length="82" mass="9897">MITQQEIRELFYPPEWILRFLTLTLLCLVLMHLTEIPENYNMLVFVYQALIVGIVIMFVIQGYCIWNFWRDQKVKGVNKDEN</sequence>
<protein>
    <submittedName>
        <fullName evidence="2">Uncharacterized protein</fullName>
    </submittedName>
</protein>
<reference evidence="2 3" key="1">
    <citation type="submission" date="2019-09" db="EMBL/GenBank/DDBJ databases">
        <title>The complete genome of Methanoplanus sp. FWC-SCC4.</title>
        <authorList>
            <person name="Chen S.-C."/>
            <person name="Zhou Y.-Z."/>
            <person name="Lai M.-C."/>
        </authorList>
    </citation>
    <scope>NUCLEOTIDE SEQUENCE [LARGE SCALE GENOMIC DNA]</scope>
    <source>
        <strain evidence="2 3">FWC-SCC4</strain>
    </source>
</reference>
<keyword evidence="1" id="KW-0472">Membrane</keyword>
<proteinExistence type="predicted"/>
<name>A0AA97FC05_9EURY</name>
<evidence type="ECO:0000313" key="2">
    <source>
        <dbReference type="EMBL" id="WOF15439.1"/>
    </source>
</evidence>
<keyword evidence="3" id="KW-1185">Reference proteome</keyword>
<evidence type="ECO:0000313" key="3">
    <source>
        <dbReference type="Proteomes" id="UP001301797"/>
    </source>
</evidence>
<dbReference type="KEGG" id="mefw:F1737_01465"/>
<evidence type="ECO:0000256" key="1">
    <source>
        <dbReference type="SAM" id="Phobius"/>
    </source>
</evidence>
<dbReference type="AlphaFoldDB" id="A0AA97FC05"/>
<accession>A0AA97FC05</accession>
<feature type="transmembrane region" description="Helical" evidence="1">
    <location>
        <begin position="16"/>
        <end position="33"/>
    </location>
</feature>
<keyword evidence="1" id="KW-1133">Transmembrane helix</keyword>
<dbReference type="Proteomes" id="UP001301797">
    <property type="component" value="Chromosome"/>
</dbReference>
<dbReference type="EMBL" id="CP043875">
    <property type="protein sequence ID" value="WOF15439.1"/>
    <property type="molecule type" value="Genomic_DNA"/>
</dbReference>
<keyword evidence="1" id="KW-0812">Transmembrane</keyword>
<gene>
    <name evidence="2" type="ORF">F1737_01465</name>
</gene>
<organism evidence="2 3">
    <name type="scientific">Methanochimaera problematica</name>
    <dbReference type="NCBI Taxonomy" id="2609417"/>
    <lineage>
        <taxon>Archaea</taxon>
        <taxon>Methanobacteriati</taxon>
        <taxon>Methanobacteriota</taxon>
        <taxon>Stenosarchaea group</taxon>
        <taxon>Methanomicrobia</taxon>
        <taxon>Methanomicrobiales</taxon>
        <taxon>Methanomicrobiaceae</taxon>
        <taxon>Methanochimaera</taxon>
    </lineage>
</organism>
<feature type="transmembrane region" description="Helical" evidence="1">
    <location>
        <begin position="45"/>
        <end position="69"/>
    </location>
</feature>